<protein>
    <recommendedName>
        <fullName evidence="6">Transcription initiation factor TFIID subunit 13</fullName>
    </recommendedName>
</protein>
<evidence type="ECO:0000256" key="6">
    <source>
        <dbReference type="ARBA" id="ARBA00040136"/>
    </source>
</evidence>
<name>A0A3M7DSF5_HORWE</name>
<feature type="region of interest" description="Disordered" evidence="7">
    <location>
        <begin position="158"/>
        <end position="213"/>
    </location>
</feature>
<dbReference type="PANTHER" id="PTHR11380:SF5">
    <property type="entry name" value="TRANSCRIPTION INITIATION FACTOR TFIID SUBUNIT 13"/>
    <property type="match status" value="1"/>
</dbReference>
<evidence type="ECO:0000256" key="7">
    <source>
        <dbReference type="SAM" id="MobiDB-lite"/>
    </source>
</evidence>
<gene>
    <name evidence="8" type="ORF">D0863_07962</name>
</gene>
<proteinExistence type="inferred from homology"/>
<evidence type="ECO:0000256" key="5">
    <source>
        <dbReference type="ARBA" id="ARBA00038392"/>
    </source>
</evidence>
<evidence type="ECO:0000313" key="8">
    <source>
        <dbReference type="EMBL" id="RMY67184.1"/>
    </source>
</evidence>
<dbReference type="Pfam" id="PF02269">
    <property type="entry name" value="TFIID-18kDa"/>
    <property type="match status" value="1"/>
</dbReference>
<evidence type="ECO:0000256" key="3">
    <source>
        <dbReference type="ARBA" id="ARBA00023163"/>
    </source>
</evidence>
<feature type="compositionally biased region" description="Basic residues" evidence="7">
    <location>
        <begin position="162"/>
        <end position="176"/>
    </location>
</feature>
<evidence type="ECO:0000256" key="2">
    <source>
        <dbReference type="ARBA" id="ARBA00023015"/>
    </source>
</evidence>
<dbReference type="PANTHER" id="PTHR11380">
    <property type="entry name" value="TRANSCRIPTION INITIATION FACTOR TFIID/SUPT3-RELATED"/>
    <property type="match status" value="1"/>
</dbReference>
<dbReference type="OrthoDB" id="10266074at2759"/>
<dbReference type="GO" id="GO:0051123">
    <property type="term" value="P:RNA polymerase II preinitiation complex assembly"/>
    <property type="evidence" value="ECO:0007669"/>
    <property type="project" value="TreeGrafter"/>
</dbReference>
<evidence type="ECO:0000256" key="4">
    <source>
        <dbReference type="ARBA" id="ARBA00023242"/>
    </source>
</evidence>
<dbReference type="InterPro" id="IPR009072">
    <property type="entry name" value="Histone-fold"/>
</dbReference>
<evidence type="ECO:0000256" key="1">
    <source>
        <dbReference type="ARBA" id="ARBA00004123"/>
    </source>
</evidence>
<dbReference type="InterPro" id="IPR003195">
    <property type="entry name" value="TFIID_TAF13"/>
</dbReference>
<keyword evidence="2" id="KW-0805">Transcription regulation</keyword>
<dbReference type="Proteomes" id="UP000269276">
    <property type="component" value="Unassembled WGS sequence"/>
</dbReference>
<comment type="similarity">
    <text evidence="5">Belongs to the TAF13 family.</text>
</comment>
<dbReference type="VEuPathDB" id="FungiDB:BTJ68_11250"/>
<organism evidence="8 9">
    <name type="scientific">Hortaea werneckii</name>
    <name type="common">Black yeast</name>
    <name type="synonym">Cladosporium werneckii</name>
    <dbReference type="NCBI Taxonomy" id="91943"/>
    <lineage>
        <taxon>Eukaryota</taxon>
        <taxon>Fungi</taxon>
        <taxon>Dikarya</taxon>
        <taxon>Ascomycota</taxon>
        <taxon>Pezizomycotina</taxon>
        <taxon>Dothideomycetes</taxon>
        <taxon>Dothideomycetidae</taxon>
        <taxon>Mycosphaerellales</taxon>
        <taxon>Teratosphaeriaceae</taxon>
        <taxon>Hortaea</taxon>
    </lineage>
</organism>
<keyword evidence="3" id="KW-0804">Transcription</keyword>
<evidence type="ECO:0000313" key="9">
    <source>
        <dbReference type="Proteomes" id="UP000269276"/>
    </source>
</evidence>
<accession>A0A3M7DSF5</accession>
<reference evidence="8 9" key="1">
    <citation type="journal article" date="2018" name="BMC Genomics">
        <title>Genomic evidence for intraspecific hybridization in a clonal and extremely halotolerant yeast.</title>
        <authorList>
            <person name="Gostincar C."/>
            <person name="Stajich J.E."/>
            <person name="Zupancic J."/>
            <person name="Zalar P."/>
            <person name="Gunde-Cimerman N."/>
        </authorList>
    </citation>
    <scope>NUCLEOTIDE SEQUENCE [LARGE SCALE GENOMIC DNA]</scope>
    <source>
        <strain evidence="8 9">EXF-2682</strain>
    </source>
</reference>
<dbReference type="AlphaFoldDB" id="A0A3M7DSF5"/>
<dbReference type="GO" id="GO:0046982">
    <property type="term" value="F:protein heterodimerization activity"/>
    <property type="evidence" value="ECO:0007669"/>
    <property type="project" value="InterPro"/>
</dbReference>
<dbReference type="EMBL" id="QWIP01000281">
    <property type="protein sequence ID" value="RMY67184.1"/>
    <property type="molecule type" value="Genomic_DNA"/>
</dbReference>
<dbReference type="SUPFAM" id="SSF47113">
    <property type="entry name" value="Histone-fold"/>
    <property type="match status" value="1"/>
</dbReference>
<sequence length="240" mass="25730">MTEPRPRHRARGQFFATPDLIDLLYAFGDNPHPFQPLSNSFTDLLVILATGPLPPTITTLSEILEDFLTETCHLASLSASYSRRQKIKVDDFKFVLREDEALLGRALEQLWKDRGLKEERRLMDVEKVGGGGAGGAAGGAGAGMEELGALAEMGGVGGEAKKKGKGRGRGGGRKRKVDVAGDEGGGEAKKKVKGLREEGVNTEHVLFGDSPAPSPQLTLEPRCHIEGKTLYSSLATSVHI</sequence>
<comment type="subcellular location">
    <subcellularLocation>
        <location evidence="1">Nucleus</location>
    </subcellularLocation>
</comment>
<dbReference type="Gene3D" id="1.10.20.10">
    <property type="entry name" value="Histone, subunit A"/>
    <property type="match status" value="1"/>
</dbReference>
<keyword evidence="4" id="KW-0539">Nucleus</keyword>
<comment type="caution">
    <text evidence="8">The sequence shown here is derived from an EMBL/GenBank/DDBJ whole genome shotgun (WGS) entry which is preliminary data.</text>
</comment>
<feature type="compositionally biased region" description="Basic and acidic residues" evidence="7">
    <location>
        <begin position="186"/>
        <end position="201"/>
    </location>
</feature>
<dbReference type="GO" id="GO:0005669">
    <property type="term" value="C:transcription factor TFIID complex"/>
    <property type="evidence" value="ECO:0007669"/>
    <property type="project" value="TreeGrafter"/>
</dbReference>